<dbReference type="OrthoDB" id="3052275at2759"/>
<dbReference type="HOGENOM" id="CLU_1089897_0_0_1"/>
<dbReference type="Proteomes" id="UP000016930">
    <property type="component" value="Unassembled WGS sequence"/>
</dbReference>
<dbReference type="AlphaFoldDB" id="M2R8T9"/>
<protein>
    <submittedName>
        <fullName evidence="1">Uncharacterized protein</fullName>
    </submittedName>
</protein>
<sequence length="255" mass="28973">MHVEKTIGSAILSVFNDAPDALAVGLPTSSPWRCIANTDIQFPVGLKGSHLGGCRPDLAIQAIRHAQVQVVKDAVVFVAEAKKDTISYERGVAQMAFAIHCTLLMLLTEHYSRQGWEIGPLNEDQAKVLLPDNFFILSIYYWGRGMRILANYPTLVQVSRGVYQWRLCCSLLRQYEQPHDQSTLTYQHKFTLYRAILSVEQHVTNLKHLFCETDYRSVVEPTFDTIQGHQVAGDYNRGKANIRLFLDLHGRDRQK</sequence>
<gene>
    <name evidence="1" type="ORF">CERSUDRAFT_117053</name>
</gene>
<evidence type="ECO:0000313" key="1">
    <source>
        <dbReference type="EMBL" id="EMD34847.1"/>
    </source>
</evidence>
<reference evidence="1 2" key="1">
    <citation type="journal article" date="2012" name="Proc. Natl. Acad. Sci. U.S.A.">
        <title>Comparative genomics of Ceriporiopsis subvermispora and Phanerochaete chrysosporium provide insight into selective ligninolysis.</title>
        <authorList>
            <person name="Fernandez-Fueyo E."/>
            <person name="Ruiz-Duenas F.J."/>
            <person name="Ferreira P."/>
            <person name="Floudas D."/>
            <person name="Hibbett D.S."/>
            <person name="Canessa P."/>
            <person name="Larrondo L.F."/>
            <person name="James T.Y."/>
            <person name="Seelenfreund D."/>
            <person name="Lobos S."/>
            <person name="Polanco R."/>
            <person name="Tello M."/>
            <person name="Honda Y."/>
            <person name="Watanabe T."/>
            <person name="Watanabe T."/>
            <person name="Ryu J.S."/>
            <person name="Kubicek C.P."/>
            <person name="Schmoll M."/>
            <person name="Gaskell J."/>
            <person name="Hammel K.E."/>
            <person name="St John F.J."/>
            <person name="Vanden Wymelenberg A."/>
            <person name="Sabat G."/>
            <person name="Splinter BonDurant S."/>
            <person name="Syed K."/>
            <person name="Yadav J.S."/>
            <person name="Doddapaneni H."/>
            <person name="Subramanian V."/>
            <person name="Lavin J.L."/>
            <person name="Oguiza J.A."/>
            <person name="Perez G."/>
            <person name="Pisabarro A.G."/>
            <person name="Ramirez L."/>
            <person name="Santoyo F."/>
            <person name="Master E."/>
            <person name="Coutinho P.M."/>
            <person name="Henrissat B."/>
            <person name="Lombard V."/>
            <person name="Magnuson J.K."/>
            <person name="Kuees U."/>
            <person name="Hori C."/>
            <person name="Igarashi K."/>
            <person name="Samejima M."/>
            <person name="Held B.W."/>
            <person name="Barry K.W."/>
            <person name="LaButti K.M."/>
            <person name="Lapidus A."/>
            <person name="Lindquist E.A."/>
            <person name="Lucas S.M."/>
            <person name="Riley R."/>
            <person name="Salamov A.A."/>
            <person name="Hoffmeister D."/>
            <person name="Schwenk D."/>
            <person name="Hadar Y."/>
            <person name="Yarden O."/>
            <person name="de Vries R.P."/>
            <person name="Wiebenga A."/>
            <person name="Stenlid J."/>
            <person name="Eastwood D."/>
            <person name="Grigoriev I.V."/>
            <person name="Berka R.M."/>
            <person name="Blanchette R.A."/>
            <person name="Kersten P."/>
            <person name="Martinez A.T."/>
            <person name="Vicuna R."/>
            <person name="Cullen D."/>
        </authorList>
    </citation>
    <scope>NUCLEOTIDE SEQUENCE [LARGE SCALE GENOMIC DNA]</scope>
    <source>
        <strain evidence="1 2">B</strain>
    </source>
</reference>
<proteinExistence type="predicted"/>
<evidence type="ECO:0000313" key="2">
    <source>
        <dbReference type="Proteomes" id="UP000016930"/>
    </source>
</evidence>
<keyword evidence="2" id="KW-1185">Reference proteome</keyword>
<name>M2R8T9_CERS8</name>
<accession>M2R8T9</accession>
<organism evidence="1 2">
    <name type="scientific">Ceriporiopsis subvermispora (strain B)</name>
    <name type="common">White-rot fungus</name>
    <name type="synonym">Gelatoporia subvermispora</name>
    <dbReference type="NCBI Taxonomy" id="914234"/>
    <lineage>
        <taxon>Eukaryota</taxon>
        <taxon>Fungi</taxon>
        <taxon>Dikarya</taxon>
        <taxon>Basidiomycota</taxon>
        <taxon>Agaricomycotina</taxon>
        <taxon>Agaricomycetes</taxon>
        <taxon>Polyporales</taxon>
        <taxon>Gelatoporiaceae</taxon>
        <taxon>Gelatoporia</taxon>
    </lineage>
</organism>
<dbReference type="EMBL" id="KB445802">
    <property type="protein sequence ID" value="EMD34847.1"/>
    <property type="molecule type" value="Genomic_DNA"/>
</dbReference>